<evidence type="ECO:0000256" key="1">
    <source>
        <dbReference type="ARBA" id="ARBA00022884"/>
    </source>
</evidence>
<feature type="compositionally biased region" description="Basic and acidic residues" evidence="3">
    <location>
        <begin position="204"/>
        <end position="272"/>
    </location>
</feature>
<reference evidence="5 6" key="1">
    <citation type="submission" date="2023-08" db="EMBL/GenBank/DDBJ databases">
        <title>Black Yeasts Isolated from many extreme environments.</title>
        <authorList>
            <person name="Coleine C."/>
            <person name="Stajich J.E."/>
            <person name="Selbmann L."/>
        </authorList>
    </citation>
    <scope>NUCLEOTIDE SEQUENCE [LARGE SCALE GENOMIC DNA]</scope>
    <source>
        <strain evidence="5 6">CCFEE 5935</strain>
    </source>
</reference>
<dbReference type="GeneID" id="89932227"/>
<dbReference type="InterPro" id="IPR000504">
    <property type="entry name" value="RRM_dom"/>
</dbReference>
<dbReference type="PANTHER" id="PTHR48027">
    <property type="entry name" value="HETEROGENEOUS NUCLEAR RIBONUCLEOPROTEIN 87F-RELATED"/>
    <property type="match status" value="1"/>
</dbReference>
<proteinExistence type="predicted"/>
<dbReference type="InterPro" id="IPR052462">
    <property type="entry name" value="SLIRP/GR-RBP-like"/>
</dbReference>
<dbReference type="InterPro" id="IPR012677">
    <property type="entry name" value="Nucleotide-bd_a/b_plait_sf"/>
</dbReference>
<feature type="region of interest" description="Disordered" evidence="3">
    <location>
        <begin position="1"/>
        <end position="82"/>
    </location>
</feature>
<accession>A0AAV9NU21</accession>
<dbReference type="Pfam" id="PF00076">
    <property type="entry name" value="RRM_1"/>
    <property type="match status" value="1"/>
</dbReference>
<dbReference type="EMBL" id="JAVRRT010000028">
    <property type="protein sequence ID" value="KAK5163119.1"/>
    <property type="molecule type" value="Genomic_DNA"/>
</dbReference>
<feature type="region of interest" description="Disordered" evidence="3">
    <location>
        <begin position="202"/>
        <end position="313"/>
    </location>
</feature>
<dbReference type="Gene3D" id="3.30.70.330">
    <property type="match status" value="1"/>
</dbReference>
<dbReference type="RefSeq" id="XP_064653667.1">
    <property type="nucleotide sequence ID" value="XM_064808119.1"/>
</dbReference>
<feature type="compositionally biased region" description="Basic and acidic residues" evidence="3">
    <location>
        <begin position="300"/>
        <end position="313"/>
    </location>
</feature>
<evidence type="ECO:0000256" key="3">
    <source>
        <dbReference type="SAM" id="MobiDB-lite"/>
    </source>
</evidence>
<feature type="domain" description="RRM" evidence="4">
    <location>
        <begin position="77"/>
        <end position="155"/>
    </location>
</feature>
<dbReference type="SMART" id="SM00360">
    <property type="entry name" value="RRM"/>
    <property type="match status" value="1"/>
</dbReference>
<gene>
    <name evidence="5" type="ORF">LTR77_010903</name>
</gene>
<feature type="region of interest" description="Disordered" evidence="3">
    <location>
        <begin position="154"/>
        <end position="180"/>
    </location>
</feature>
<organism evidence="5 6">
    <name type="scientific">Saxophila tyrrhenica</name>
    <dbReference type="NCBI Taxonomy" id="1690608"/>
    <lineage>
        <taxon>Eukaryota</taxon>
        <taxon>Fungi</taxon>
        <taxon>Dikarya</taxon>
        <taxon>Ascomycota</taxon>
        <taxon>Pezizomycotina</taxon>
        <taxon>Dothideomycetes</taxon>
        <taxon>Dothideomycetidae</taxon>
        <taxon>Mycosphaerellales</taxon>
        <taxon>Extremaceae</taxon>
        <taxon>Saxophila</taxon>
    </lineage>
</organism>
<keyword evidence="1 2" id="KW-0694">RNA-binding</keyword>
<dbReference type="SUPFAM" id="SSF54928">
    <property type="entry name" value="RNA-binding domain, RBD"/>
    <property type="match status" value="1"/>
</dbReference>
<evidence type="ECO:0000259" key="4">
    <source>
        <dbReference type="PROSITE" id="PS50102"/>
    </source>
</evidence>
<protein>
    <recommendedName>
        <fullName evidence="4">RRM domain-containing protein</fullName>
    </recommendedName>
</protein>
<dbReference type="CDD" id="cd00590">
    <property type="entry name" value="RRM_SF"/>
    <property type="match status" value="1"/>
</dbReference>
<name>A0AAV9NU21_9PEZI</name>
<evidence type="ECO:0000313" key="6">
    <source>
        <dbReference type="Proteomes" id="UP001337655"/>
    </source>
</evidence>
<dbReference type="PROSITE" id="PS50102">
    <property type="entry name" value="RRM"/>
    <property type="match status" value="1"/>
</dbReference>
<sequence length="313" mass="35045">MADMDTYNEEQRGYEVFEPPLTRAPDDRDYGRERSRSPGPDRDGDTRIRDEPANGRGERDHPPEKRGHDDGAANPGSNLFVTGIHPRLSEDEVATLFEKYGTVEKCNIMKDPHTRESRGFGFVKMVTAEGADAAKEALQGEVYEGRTLSIEKARRARPRTPTPGKYFGPPKRGPPPPRSYYYDPCPLDPCYLLGSDLALLTPVIDDRPPGRGGFRDRYDDRGGYGRRDEYRRGGGGGYRDRYDDRGYGGGRRDDYRGGDRYGGGDRYEDRRGGGYGSYDRAPRGPPPDAAGYGGAARDAPPPRDYDDRRRAYD</sequence>
<dbReference type="GO" id="GO:0003723">
    <property type="term" value="F:RNA binding"/>
    <property type="evidence" value="ECO:0007669"/>
    <property type="project" value="UniProtKB-UniRule"/>
</dbReference>
<comment type="caution">
    <text evidence="5">The sequence shown here is derived from an EMBL/GenBank/DDBJ whole genome shotgun (WGS) entry which is preliminary data.</text>
</comment>
<evidence type="ECO:0000256" key="2">
    <source>
        <dbReference type="PROSITE-ProRule" id="PRU00176"/>
    </source>
</evidence>
<dbReference type="Proteomes" id="UP001337655">
    <property type="component" value="Unassembled WGS sequence"/>
</dbReference>
<feature type="compositionally biased region" description="Basic and acidic residues" evidence="3">
    <location>
        <begin position="24"/>
        <end position="71"/>
    </location>
</feature>
<keyword evidence="6" id="KW-1185">Reference proteome</keyword>
<dbReference type="AlphaFoldDB" id="A0AAV9NU21"/>
<dbReference type="InterPro" id="IPR035979">
    <property type="entry name" value="RBD_domain_sf"/>
</dbReference>
<evidence type="ECO:0000313" key="5">
    <source>
        <dbReference type="EMBL" id="KAK5163119.1"/>
    </source>
</evidence>